<reference evidence="7 8" key="1">
    <citation type="submission" date="2019-07" db="EMBL/GenBank/DDBJ databases">
        <authorList>
            <person name="Duangmal K."/>
            <person name="Teo W.F.A."/>
        </authorList>
    </citation>
    <scope>NUCLEOTIDE SEQUENCE [LARGE SCALE GENOMIC DNA]</scope>
    <source>
        <strain evidence="7 8">TBRC 6029</strain>
    </source>
</reference>
<evidence type="ECO:0000256" key="5">
    <source>
        <dbReference type="SAM" id="Phobius"/>
    </source>
</evidence>
<keyword evidence="8" id="KW-1185">Reference proteome</keyword>
<dbReference type="Gene3D" id="3.40.190.10">
    <property type="entry name" value="Periplasmic binding protein-like II"/>
    <property type="match status" value="1"/>
</dbReference>
<evidence type="ECO:0000313" key="7">
    <source>
        <dbReference type="EMBL" id="TVT54950.1"/>
    </source>
</evidence>
<sequence length="621" mass="66693">MVVDLTGAKVVTFPLRELSERWTQVAISSPRRWRPAAAALAAVLAVGPFAPQAQAQTGGGRVLRVALVQEVDHLNPFLASFASSTMIGRMAWEFLTLPSAEDNTPSPGLATSWKASDDKLTWTYTIRQGMKWSDGQPVTAKDAAYTFNRIMSDPKAQEANGTYVENFASVTAPDDATLVIRTKAPQASMNALDVPIVPEHVWSSVGDMNDPKTDTVPVVGVGDGPFLISEYRPNELVRLKANPDYWRGRSKVDELQFISYKNADAAVNALKNNEVDVVNRLTATQFNALQGQSGITTNKANGRRYRDLLINPGAQNAAHQPIGDGNPALKDVRVRQAIARALDPQVLIDKVMGGNAQLGGGIVPASFPAYHWDPSDGERLKYDPAAANAALDAAGYPKGPDGMRPLTLRLLGKASEDFSQRASDYVVSWLGAVGIKATKQLVSDNEVSDRTDNGNYDLAFSGWGTSPDPDYVLGKQTCSALPATAGSSSSSAFFCDPQFDSLYQQESTELDQAKRAELVKQAQARYYSQVPSFVLEYDNPLEAYRSDRWVSFPKQPANTGTIMEQSGYWSYYGAVPAGESSAGGGGLSAGAWVGIGAGAVIVLALAGTAVARRKKSADDQE</sequence>
<comment type="subcellular location">
    <subcellularLocation>
        <location evidence="1">Cell envelope</location>
    </subcellularLocation>
</comment>
<dbReference type="GO" id="GO:0015833">
    <property type="term" value="P:peptide transport"/>
    <property type="evidence" value="ECO:0007669"/>
    <property type="project" value="TreeGrafter"/>
</dbReference>
<evidence type="ECO:0000256" key="4">
    <source>
        <dbReference type="ARBA" id="ARBA00022729"/>
    </source>
</evidence>
<evidence type="ECO:0000259" key="6">
    <source>
        <dbReference type="Pfam" id="PF00496"/>
    </source>
</evidence>
<comment type="similarity">
    <text evidence="2">Belongs to the bacterial solute-binding protein 5 family.</text>
</comment>
<feature type="transmembrane region" description="Helical" evidence="5">
    <location>
        <begin position="589"/>
        <end position="611"/>
    </location>
</feature>
<gene>
    <name evidence="7" type="ORF">FNH05_10095</name>
</gene>
<evidence type="ECO:0000313" key="8">
    <source>
        <dbReference type="Proteomes" id="UP000320011"/>
    </source>
</evidence>
<dbReference type="PIRSF" id="PIRSF002741">
    <property type="entry name" value="MppA"/>
    <property type="match status" value="1"/>
</dbReference>
<dbReference type="InterPro" id="IPR000914">
    <property type="entry name" value="SBP_5_dom"/>
</dbReference>
<keyword evidence="5" id="KW-0472">Membrane</keyword>
<evidence type="ECO:0000256" key="1">
    <source>
        <dbReference type="ARBA" id="ARBA00004196"/>
    </source>
</evidence>
<dbReference type="EMBL" id="VJWX01000069">
    <property type="protein sequence ID" value="TVT54950.1"/>
    <property type="molecule type" value="Genomic_DNA"/>
</dbReference>
<dbReference type="Pfam" id="PF00496">
    <property type="entry name" value="SBP_bac_5"/>
    <property type="match status" value="1"/>
</dbReference>
<dbReference type="CDD" id="cd00995">
    <property type="entry name" value="PBP2_NikA_DppA_OppA_like"/>
    <property type="match status" value="1"/>
</dbReference>
<dbReference type="GO" id="GO:0043190">
    <property type="term" value="C:ATP-binding cassette (ABC) transporter complex"/>
    <property type="evidence" value="ECO:0007669"/>
    <property type="project" value="InterPro"/>
</dbReference>
<dbReference type="Gene3D" id="3.10.105.10">
    <property type="entry name" value="Dipeptide-binding Protein, Domain 3"/>
    <property type="match status" value="1"/>
</dbReference>
<dbReference type="PANTHER" id="PTHR30290">
    <property type="entry name" value="PERIPLASMIC BINDING COMPONENT OF ABC TRANSPORTER"/>
    <property type="match status" value="1"/>
</dbReference>
<accession>A0A558D1R4</accession>
<organism evidence="7 8">
    <name type="scientific">Amycolatopsis rhizosphaerae</name>
    <dbReference type="NCBI Taxonomy" id="2053003"/>
    <lineage>
        <taxon>Bacteria</taxon>
        <taxon>Bacillati</taxon>
        <taxon>Actinomycetota</taxon>
        <taxon>Actinomycetes</taxon>
        <taxon>Pseudonocardiales</taxon>
        <taxon>Pseudonocardiaceae</taxon>
        <taxon>Amycolatopsis</taxon>
    </lineage>
</organism>
<feature type="domain" description="Solute-binding protein family 5" evidence="6">
    <location>
        <begin position="105"/>
        <end position="473"/>
    </location>
</feature>
<dbReference type="GO" id="GO:1904680">
    <property type="term" value="F:peptide transmembrane transporter activity"/>
    <property type="evidence" value="ECO:0007669"/>
    <property type="project" value="TreeGrafter"/>
</dbReference>
<reference evidence="7 8" key="2">
    <citation type="submission" date="2019-08" db="EMBL/GenBank/DDBJ databases">
        <title>Amycolatopsis acidicola sp. nov., isolated from peat swamp forest soil.</title>
        <authorList>
            <person name="Srisuk N."/>
        </authorList>
    </citation>
    <scope>NUCLEOTIDE SEQUENCE [LARGE SCALE GENOMIC DNA]</scope>
    <source>
        <strain evidence="7 8">TBRC 6029</strain>
    </source>
</reference>
<name>A0A558D1R4_9PSEU</name>
<dbReference type="OrthoDB" id="9046151at2"/>
<protein>
    <submittedName>
        <fullName evidence="7">ABC transporter substrate-binding protein</fullName>
    </submittedName>
</protein>
<dbReference type="GO" id="GO:0042597">
    <property type="term" value="C:periplasmic space"/>
    <property type="evidence" value="ECO:0007669"/>
    <property type="project" value="UniProtKB-ARBA"/>
</dbReference>
<dbReference type="InterPro" id="IPR039424">
    <property type="entry name" value="SBP_5"/>
</dbReference>
<keyword evidence="3" id="KW-0813">Transport</keyword>
<keyword evidence="4" id="KW-0732">Signal</keyword>
<evidence type="ECO:0000256" key="2">
    <source>
        <dbReference type="ARBA" id="ARBA00005695"/>
    </source>
</evidence>
<dbReference type="PANTHER" id="PTHR30290:SF10">
    <property type="entry name" value="PERIPLASMIC OLIGOPEPTIDE-BINDING PROTEIN-RELATED"/>
    <property type="match status" value="1"/>
</dbReference>
<dbReference type="SUPFAM" id="SSF53850">
    <property type="entry name" value="Periplasmic binding protein-like II"/>
    <property type="match status" value="1"/>
</dbReference>
<dbReference type="GO" id="GO:0030313">
    <property type="term" value="C:cell envelope"/>
    <property type="evidence" value="ECO:0007669"/>
    <property type="project" value="UniProtKB-SubCell"/>
</dbReference>
<comment type="caution">
    <text evidence="7">The sequence shown here is derived from an EMBL/GenBank/DDBJ whole genome shotgun (WGS) entry which is preliminary data.</text>
</comment>
<dbReference type="InterPro" id="IPR030678">
    <property type="entry name" value="Peptide/Ni-bd"/>
</dbReference>
<proteinExistence type="inferred from homology"/>
<keyword evidence="5" id="KW-1133">Transmembrane helix</keyword>
<keyword evidence="5" id="KW-0812">Transmembrane</keyword>
<dbReference type="AlphaFoldDB" id="A0A558D1R4"/>
<dbReference type="Proteomes" id="UP000320011">
    <property type="component" value="Unassembled WGS sequence"/>
</dbReference>
<evidence type="ECO:0000256" key="3">
    <source>
        <dbReference type="ARBA" id="ARBA00022448"/>
    </source>
</evidence>